<keyword evidence="5" id="KW-1185">Reference proteome</keyword>
<protein>
    <recommendedName>
        <fullName evidence="3">Glycoside hydrolase 131 catalytic N-terminal domain-containing protein</fullName>
    </recommendedName>
</protein>
<gene>
    <name evidence="4" type="ORF">HDK90DRAFT_176557</name>
</gene>
<dbReference type="EMBL" id="JBBWRZ010000003">
    <property type="protein sequence ID" value="KAK8240213.1"/>
    <property type="molecule type" value="Genomic_DNA"/>
</dbReference>
<comment type="caution">
    <text evidence="4">The sequence shown here is derived from an EMBL/GenBank/DDBJ whole genome shotgun (WGS) entry which is preliminary data.</text>
</comment>
<sequence length="323" mass="36009">MLFFVVLVALALTCSSLAAPPSHRYVYPHFPRQAGSPRPGGTVRIGDRKTQRVKQYQTSARVTCPIILDGRVPKNFSLEAFDRPNGIFNPDFVRAKDVPWSQILEFPECPPSKFDVPLYKPVEGTIDDRSIFQNQVGFRRYGLQFAKDTANDTTDSGIVTFHWSIKLEPSKPLNLSHEYLMVWHEAADFSANQFNFNTGTRIGTNGTDKATWQLLDRNNKLLWNVPHDKNNNWQNFALTIDYVRNTLTIYYSKGSAVLKKAAGPFTNDNSGGGQFQTGMLKKPTGVSGKEDITKTGFQPKNIKEAVSYGGLFVESSAGGCVSK</sequence>
<dbReference type="Pfam" id="PF18271">
    <property type="entry name" value="GH131_N"/>
    <property type="match status" value="1"/>
</dbReference>
<proteinExistence type="predicted"/>
<name>A0ABR1YW78_9PEZI</name>
<keyword evidence="2" id="KW-0732">Signal</keyword>
<dbReference type="Gene3D" id="2.60.120.1160">
    <property type="match status" value="1"/>
</dbReference>
<evidence type="ECO:0000313" key="4">
    <source>
        <dbReference type="EMBL" id="KAK8240213.1"/>
    </source>
</evidence>
<evidence type="ECO:0000313" key="5">
    <source>
        <dbReference type="Proteomes" id="UP001492380"/>
    </source>
</evidence>
<evidence type="ECO:0000256" key="1">
    <source>
        <dbReference type="SAM" id="MobiDB-lite"/>
    </source>
</evidence>
<evidence type="ECO:0000259" key="3">
    <source>
        <dbReference type="Pfam" id="PF18271"/>
    </source>
</evidence>
<feature type="region of interest" description="Disordered" evidence="1">
    <location>
        <begin position="272"/>
        <end position="293"/>
    </location>
</feature>
<feature type="domain" description="Glycoside hydrolase 131 catalytic N-terminal" evidence="3">
    <location>
        <begin position="66"/>
        <end position="319"/>
    </location>
</feature>
<evidence type="ECO:0000256" key="2">
    <source>
        <dbReference type="SAM" id="SignalP"/>
    </source>
</evidence>
<dbReference type="Proteomes" id="UP001492380">
    <property type="component" value="Unassembled WGS sequence"/>
</dbReference>
<feature type="signal peptide" evidence="2">
    <location>
        <begin position="1"/>
        <end position="18"/>
    </location>
</feature>
<accession>A0ABR1YW78</accession>
<dbReference type="PANTHER" id="PTHR34612">
    <property type="entry name" value="GH131_N DOMAIN-CONTAINING PROTEIN"/>
    <property type="match status" value="1"/>
</dbReference>
<reference evidence="4 5" key="1">
    <citation type="submission" date="2024-04" db="EMBL/GenBank/DDBJ databases">
        <title>Phyllosticta paracitricarpa is synonymous to the EU quarantine fungus P. citricarpa based on phylogenomic analyses.</title>
        <authorList>
            <consortium name="Lawrence Berkeley National Laboratory"/>
            <person name="Van Ingen-Buijs V.A."/>
            <person name="Van Westerhoven A.C."/>
            <person name="Haridas S."/>
            <person name="Skiadas P."/>
            <person name="Martin F."/>
            <person name="Groenewald J.Z."/>
            <person name="Crous P.W."/>
            <person name="Seidl M.F."/>
        </authorList>
    </citation>
    <scope>NUCLEOTIDE SEQUENCE [LARGE SCALE GENOMIC DNA]</scope>
    <source>
        <strain evidence="4 5">CBS 123374</strain>
    </source>
</reference>
<feature type="chain" id="PRO_5045044668" description="Glycoside hydrolase 131 catalytic N-terminal domain-containing protein" evidence="2">
    <location>
        <begin position="19"/>
        <end position="323"/>
    </location>
</feature>
<organism evidence="4 5">
    <name type="scientific">Phyllosticta capitalensis</name>
    <dbReference type="NCBI Taxonomy" id="121624"/>
    <lineage>
        <taxon>Eukaryota</taxon>
        <taxon>Fungi</taxon>
        <taxon>Dikarya</taxon>
        <taxon>Ascomycota</taxon>
        <taxon>Pezizomycotina</taxon>
        <taxon>Dothideomycetes</taxon>
        <taxon>Dothideomycetes incertae sedis</taxon>
        <taxon>Botryosphaeriales</taxon>
        <taxon>Phyllostictaceae</taxon>
        <taxon>Phyllosticta</taxon>
    </lineage>
</organism>
<dbReference type="PANTHER" id="PTHR34612:SF4">
    <property type="entry name" value="GLYCOSIDE HYDROLASE 131 CATALYTIC N-TERMINAL DOMAIN-CONTAINING PROTEIN"/>
    <property type="match status" value="1"/>
</dbReference>
<dbReference type="InterPro" id="IPR041524">
    <property type="entry name" value="GH131_N"/>
</dbReference>